<dbReference type="EMBL" id="BAAAHQ010000036">
    <property type="protein sequence ID" value="GAA0944254.1"/>
    <property type="molecule type" value="Genomic_DNA"/>
</dbReference>
<name>A0ABP4B0T9_9ACTN</name>
<dbReference type="SUPFAM" id="SSF48264">
    <property type="entry name" value="Cytochrome P450"/>
    <property type="match status" value="1"/>
</dbReference>
<evidence type="ECO:0000313" key="3">
    <source>
        <dbReference type="Proteomes" id="UP001501578"/>
    </source>
</evidence>
<dbReference type="Pfam" id="PF00067">
    <property type="entry name" value="p450"/>
    <property type="match status" value="1"/>
</dbReference>
<dbReference type="PANTHER" id="PTHR24305">
    <property type="entry name" value="CYTOCHROME P450"/>
    <property type="match status" value="1"/>
</dbReference>
<dbReference type="Gene3D" id="1.10.630.10">
    <property type="entry name" value="Cytochrome P450"/>
    <property type="match status" value="1"/>
</dbReference>
<dbReference type="PANTHER" id="PTHR24305:SF166">
    <property type="entry name" value="CYTOCHROME P450 12A4, MITOCHONDRIAL-RELATED"/>
    <property type="match status" value="1"/>
</dbReference>
<protein>
    <submittedName>
        <fullName evidence="2">Cytochrome P450</fullName>
    </submittedName>
</protein>
<keyword evidence="3" id="KW-1185">Reference proteome</keyword>
<evidence type="ECO:0000256" key="1">
    <source>
        <dbReference type="ARBA" id="ARBA00010617"/>
    </source>
</evidence>
<reference evidence="3" key="1">
    <citation type="journal article" date="2019" name="Int. J. Syst. Evol. Microbiol.">
        <title>The Global Catalogue of Microorganisms (GCM) 10K type strain sequencing project: providing services to taxonomists for standard genome sequencing and annotation.</title>
        <authorList>
            <consortium name="The Broad Institute Genomics Platform"/>
            <consortium name="The Broad Institute Genome Sequencing Center for Infectious Disease"/>
            <person name="Wu L."/>
            <person name="Ma J."/>
        </authorList>
    </citation>
    <scope>NUCLEOTIDE SEQUENCE [LARGE SCALE GENOMIC DNA]</scope>
    <source>
        <strain evidence="3">JCM 11136</strain>
    </source>
</reference>
<evidence type="ECO:0000313" key="2">
    <source>
        <dbReference type="EMBL" id="GAA0944254.1"/>
    </source>
</evidence>
<dbReference type="InterPro" id="IPR001128">
    <property type="entry name" value="Cyt_P450"/>
</dbReference>
<proteinExistence type="inferred from homology"/>
<dbReference type="Proteomes" id="UP001501578">
    <property type="component" value="Unassembled WGS sequence"/>
</dbReference>
<dbReference type="RefSeq" id="WP_343953299.1">
    <property type="nucleotide sequence ID" value="NZ_BAAAHQ010000036.1"/>
</dbReference>
<gene>
    <name evidence="2" type="ORF">GCM10009560_58220</name>
</gene>
<sequence>MRDGLPRASASENLRLAGTLFASGFVRGTFILSGPGCALTDRLDTQRRAHELLTELIRRYGGRPVLARGPGGPTLLPLSREDVTRVLAESDDVYAVSTKDKRAAVSPFLGGSLLVSTGAMRPVRRAYVGSVLEHAAHQLDLGRIAEEEARAVRGLVDYDRLEQVWQRVARRCVFGSGARDDTELTALLRRLRRDANWLGLNPRATLRQRVLSRRHDARVRDHLTRAEPGSLAAILAACPGPPEVNLIRQAAFWLMGMSVTVTGLIQTLALLAAHPAHCTRAAEDTGYLRACLMEGLRLWAPVPMLARVTTRETSWYGHELPAGTSVVVPVGALQRHPALPYADRFCPEAWPVPAADDSCPAAAGAAPAPDEPWIAPFSRGQGQCKGMEIALQTGTAFLAQILATRQPEAVASPLRPPGPLPRTLNPLRLRVALHPRR</sequence>
<organism evidence="2 3">
    <name type="scientific">Nonomuraea longicatena</name>
    <dbReference type="NCBI Taxonomy" id="83682"/>
    <lineage>
        <taxon>Bacteria</taxon>
        <taxon>Bacillati</taxon>
        <taxon>Actinomycetota</taxon>
        <taxon>Actinomycetes</taxon>
        <taxon>Streptosporangiales</taxon>
        <taxon>Streptosporangiaceae</taxon>
        <taxon>Nonomuraea</taxon>
    </lineage>
</organism>
<comment type="similarity">
    <text evidence="1">Belongs to the cytochrome P450 family.</text>
</comment>
<dbReference type="InterPro" id="IPR036396">
    <property type="entry name" value="Cyt_P450_sf"/>
</dbReference>
<dbReference type="InterPro" id="IPR050121">
    <property type="entry name" value="Cytochrome_P450_monoxygenase"/>
</dbReference>
<comment type="caution">
    <text evidence="2">The sequence shown here is derived from an EMBL/GenBank/DDBJ whole genome shotgun (WGS) entry which is preliminary data.</text>
</comment>
<accession>A0ABP4B0T9</accession>